<reference evidence="1 2" key="1">
    <citation type="submission" date="2024-03" db="EMBL/GenBank/DDBJ databases">
        <title>Human intestinal bacterial collection.</title>
        <authorList>
            <person name="Pauvert C."/>
            <person name="Hitch T.C.A."/>
            <person name="Clavel T."/>
        </authorList>
    </citation>
    <scope>NUCLEOTIDE SEQUENCE [LARGE SCALE GENOMIC DNA]</scope>
    <source>
        <strain evidence="1 2">CLA-AP-H27</strain>
    </source>
</reference>
<accession>A0ABV1HPS9</accession>
<sequence>MSQVVDRFLHLYTEGYEGFFHLDHFTGDVETSVLKYLICDHDMEKFEKKKEQMRQIAPFL</sequence>
<dbReference type="Proteomes" id="UP001437460">
    <property type="component" value="Unassembled WGS sequence"/>
</dbReference>
<gene>
    <name evidence="1" type="ORF">WMO41_14380</name>
</gene>
<organism evidence="1 2">
    <name type="scientific">Ventrimonas faecis</name>
    <dbReference type="NCBI Taxonomy" id="3133170"/>
    <lineage>
        <taxon>Bacteria</taxon>
        <taxon>Bacillati</taxon>
        <taxon>Bacillota</taxon>
        <taxon>Clostridia</taxon>
        <taxon>Lachnospirales</taxon>
        <taxon>Lachnospiraceae</taxon>
        <taxon>Ventrimonas</taxon>
    </lineage>
</organism>
<comment type="caution">
    <text evidence="1">The sequence shown here is derived from an EMBL/GenBank/DDBJ whole genome shotgun (WGS) entry which is preliminary data.</text>
</comment>
<name>A0ABV1HPS9_9FIRM</name>
<dbReference type="SUPFAM" id="SSF55031">
    <property type="entry name" value="Bacterial exopeptidase dimerisation domain"/>
    <property type="match status" value="1"/>
</dbReference>
<evidence type="ECO:0000313" key="1">
    <source>
        <dbReference type="EMBL" id="MEQ2564334.1"/>
    </source>
</evidence>
<protein>
    <submittedName>
        <fullName evidence="1">Uncharacterized protein</fullName>
    </submittedName>
</protein>
<proteinExistence type="predicted"/>
<dbReference type="Gene3D" id="3.30.70.360">
    <property type="match status" value="1"/>
</dbReference>
<dbReference type="EMBL" id="JBBMFJ010000039">
    <property type="protein sequence ID" value="MEQ2564334.1"/>
    <property type="molecule type" value="Genomic_DNA"/>
</dbReference>
<keyword evidence="2" id="KW-1185">Reference proteome</keyword>
<dbReference type="InterPro" id="IPR036264">
    <property type="entry name" value="Bact_exopeptidase_dim_dom"/>
</dbReference>
<evidence type="ECO:0000313" key="2">
    <source>
        <dbReference type="Proteomes" id="UP001437460"/>
    </source>
</evidence>